<dbReference type="EMBL" id="BGPR01001358">
    <property type="protein sequence ID" value="GBM51990.1"/>
    <property type="molecule type" value="Genomic_DNA"/>
</dbReference>
<comment type="caution">
    <text evidence="1">The sequence shown here is derived from an EMBL/GenBank/DDBJ whole genome shotgun (WGS) entry which is preliminary data.</text>
</comment>
<organism evidence="1 2">
    <name type="scientific">Araneus ventricosus</name>
    <name type="common">Orbweaver spider</name>
    <name type="synonym">Epeira ventricosa</name>
    <dbReference type="NCBI Taxonomy" id="182803"/>
    <lineage>
        <taxon>Eukaryota</taxon>
        <taxon>Metazoa</taxon>
        <taxon>Ecdysozoa</taxon>
        <taxon>Arthropoda</taxon>
        <taxon>Chelicerata</taxon>
        <taxon>Arachnida</taxon>
        <taxon>Araneae</taxon>
        <taxon>Araneomorphae</taxon>
        <taxon>Entelegynae</taxon>
        <taxon>Araneoidea</taxon>
        <taxon>Araneidae</taxon>
        <taxon>Araneus</taxon>
    </lineage>
</organism>
<keyword evidence="2" id="KW-1185">Reference proteome</keyword>
<evidence type="ECO:0000313" key="2">
    <source>
        <dbReference type="Proteomes" id="UP000499080"/>
    </source>
</evidence>
<protein>
    <submittedName>
        <fullName evidence="1">Uncharacterized protein</fullName>
    </submittedName>
</protein>
<gene>
    <name evidence="1" type="ORF">AVEN_32113_1</name>
</gene>
<evidence type="ECO:0000313" key="1">
    <source>
        <dbReference type="EMBL" id="GBM51990.1"/>
    </source>
</evidence>
<dbReference type="AlphaFoldDB" id="A0A4Y2GEF3"/>
<accession>A0A4Y2GEF3</accession>
<name>A0A4Y2GEF3_ARAVE</name>
<dbReference type="Proteomes" id="UP000499080">
    <property type="component" value="Unassembled WGS sequence"/>
</dbReference>
<reference evidence="1 2" key="1">
    <citation type="journal article" date="2019" name="Sci. Rep.">
        <title>Orb-weaving spider Araneus ventricosus genome elucidates the spidroin gene catalogue.</title>
        <authorList>
            <person name="Kono N."/>
            <person name="Nakamura H."/>
            <person name="Ohtoshi R."/>
            <person name="Moran D.A.P."/>
            <person name="Shinohara A."/>
            <person name="Yoshida Y."/>
            <person name="Fujiwara M."/>
            <person name="Mori M."/>
            <person name="Tomita M."/>
            <person name="Arakawa K."/>
        </authorList>
    </citation>
    <scope>NUCLEOTIDE SEQUENCE [LARGE SCALE GENOMIC DNA]</scope>
</reference>
<sequence length="81" mass="8868">MNRASPELVSLSSKFRTINPVLHMLVGQLSPHWSSTGLTPFLGRRASVGIFAPHETRFVTGVVPEPVPRAPSPHSNIWLLS</sequence>
<proteinExistence type="predicted"/>